<evidence type="ECO:0000313" key="1">
    <source>
        <dbReference type="EMBL" id="CAF3664493.1"/>
    </source>
</evidence>
<name>A0A818S5H2_9BILA</name>
<dbReference type="SUPFAM" id="SSF52047">
    <property type="entry name" value="RNI-like"/>
    <property type="match status" value="1"/>
</dbReference>
<dbReference type="InterPro" id="IPR001611">
    <property type="entry name" value="Leu-rich_rpt"/>
</dbReference>
<dbReference type="Proteomes" id="UP000663844">
    <property type="component" value="Unassembled WGS sequence"/>
</dbReference>
<protein>
    <submittedName>
        <fullName evidence="1">Uncharacterized protein</fullName>
    </submittedName>
</protein>
<accession>A0A818S5H2</accession>
<dbReference type="InterPro" id="IPR032675">
    <property type="entry name" value="LRR_dom_sf"/>
</dbReference>
<dbReference type="AlphaFoldDB" id="A0A818S5H2"/>
<reference evidence="1" key="1">
    <citation type="submission" date="2021-02" db="EMBL/GenBank/DDBJ databases">
        <authorList>
            <person name="Nowell W R."/>
        </authorList>
    </citation>
    <scope>NUCLEOTIDE SEQUENCE</scope>
</reference>
<dbReference type="PANTHER" id="PTHR24114:SF2">
    <property type="entry name" value="F-BOX DOMAIN-CONTAINING PROTEIN-RELATED"/>
    <property type="match status" value="1"/>
</dbReference>
<proteinExistence type="predicted"/>
<dbReference type="Gene3D" id="3.80.10.10">
    <property type="entry name" value="Ribonuclease Inhibitor"/>
    <property type="match status" value="3"/>
</dbReference>
<gene>
    <name evidence="1" type="ORF">OXD698_LOCUS9819</name>
</gene>
<organism evidence="1 2">
    <name type="scientific">Adineta steineri</name>
    <dbReference type="NCBI Taxonomy" id="433720"/>
    <lineage>
        <taxon>Eukaryota</taxon>
        <taxon>Metazoa</taxon>
        <taxon>Spiralia</taxon>
        <taxon>Gnathifera</taxon>
        <taxon>Rotifera</taxon>
        <taxon>Eurotatoria</taxon>
        <taxon>Bdelloidea</taxon>
        <taxon>Adinetida</taxon>
        <taxon>Adinetidae</taxon>
        <taxon>Adineta</taxon>
    </lineage>
</organism>
<dbReference type="InterPro" id="IPR052394">
    <property type="entry name" value="LRR-containing"/>
</dbReference>
<dbReference type="SMART" id="SM00368">
    <property type="entry name" value="LRR_RI"/>
    <property type="match status" value="7"/>
</dbReference>
<sequence length="755" mass="85719">MKNQSISLDRIQQIRLKALMDCYKHIRIDVTASIQQNLNQNLNNFTVMSTSNMATIVEQSQLSMTFEEKIHATILSQQKRTLNLPAVQRKRKKISIVPVGLSSTISDQNIENIIKNLDNYLFDDVMLLVWCKRTTFYNSEFKNDDQSNKTSPFFRQWILLYLKKPDQVLSTHLNTIPKYGGWGDLKTLYSCADYMKSRFLTEFKLLENLQGACVKMIGDQLKHDYQIISDNQSDENSNTEEVSTTIKNLESISNFMAKEIALYLQSLSNITVNNDEQSTDWKGYAYENYRSLVSTICQMLEKKTSIEKQTKLMDRPLFCTRKKREELLAARPSSRITNPEPQPGVPCTLKDLEPLLEHLSSNKPGPSDDNQPIVFPRGTIMSGGRLDLCKQVVGPQGVQPLLDAMKHSTFVTRLLLGNNIVGLPGAQAISEYIRSNSHSNIDTWYIACNKFDSECISMICDALGTDTKVKALWLKRNPILADGAVHLGRMLTTNNYLQILDLYNTGLFDRGCEILFNALKKNSSLKHLYMDSNGLTAKSGQILRLHFEQKYNHLETLFLSCNSLGDAGTQELAVGLKHDQCLKSLSLSSNCLGFDGIKVLVDNLISNTTLQQLDLGYMKSTTVYEGLNNIIKDDSAAEISRLLQFNHYIRSIDLTMNSISEQGLLQLRDALKGNQTLTTLKGLTFKRVRNKILKQDIKTLIERNQIEWGKQVLNANADNTTNLCDSDYLRQGQQLNNNINFPEHIIEIISHYRVQ</sequence>
<evidence type="ECO:0000313" key="2">
    <source>
        <dbReference type="Proteomes" id="UP000663844"/>
    </source>
</evidence>
<comment type="caution">
    <text evidence="1">The sequence shown here is derived from an EMBL/GenBank/DDBJ whole genome shotgun (WGS) entry which is preliminary data.</text>
</comment>
<dbReference type="EMBL" id="CAJOAZ010000506">
    <property type="protein sequence ID" value="CAF3664493.1"/>
    <property type="molecule type" value="Genomic_DNA"/>
</dbReference>
<dbReference type="PANTHER" id="PTHR24114">
    <property type="entry name" value="LEUCINE RICH REPEAT FAMILY PROTEIN"/>
    <property type="match status" value="1"/>
</dbReference>
<dbReference type="Pfam" id="PF13516">
    <property type="entry name" value="LRR_6"/>
    <property type="match status" value="2"/>
</dbReference>